<dbReference type="RefSeq" id="WP_007399463.1">
    <property type="nucleotide sequence ID" value="NZ_CALMTF010000035.1"/>
</dbReference>
<dbReference type="KEGG" id="kre:GWK63_11840"/>
<dbReference type="GeneID" id="85022854"/>
<sequence length="270" mass="28768">MRILVILDCVETALPALETAGGLACRLGCHDIRVLQPQPATDPDYQSPDEGMPGNEARLHFARTIADRATQLHRICTDWAAATGHTTDTHWVEQAGDIRATVAHEASGSNLVVMGRPHAGDAAAISPSLAGALYDARAAVVMAPLRAYATIGLNPVVAWHASPGLERAVASAWPLLEQARKVTVIIGESRLDTQPDPALVATLRHKGVTVAVERFISTDTDVGARIRALAAQGDLLVMGAYGRPHFLEWLFGGPTLDILTHAPLPLLTHH</sequence>
<gene>
    <name evidence="1" type="ORF">GWK63_11840</name>
</gene>
<evidence type="ECO:0000313" key="2">
    <source>
        <dbReference type="Proteomes" id="UP000502533"/>
    </source>
</evidence>
<accession>A0A181CD29</accession>
<dbReference type="Proteomes" id="UP000502533">
    <property type="component" value="Chromosome"/>
</dbReference>
<keyword evidence="2" id="KW-1185">Reference proteome</keyword>
<name>A0A181CD29_9PROT</name>
<dbReference type="AlphaFoldDB" id="A0A181CD29"/>
<reference evidence="1 2" key="1">
    <citation type="submission" date="2020-03" db="EMBL/GenBank/DDBJ databases">
        <title>Isolation of cellulose-producing strains, genome characterization and application of the synthesized cellulose films as an economical and sustainable material for piezoelectric sensor construction.</title>
        <authorList>
            <person name="Mangayil R.K."/>
        </authorList>
    </citation>
    <scope>NUCLEOTIDE SEQUENCE [LARGE SCALE GENOMIC DNA]</scope>
    <source>
        <strain evidence="1 2">ENS 9a1a</strain>
    </source>
</reference>
<dbReference type="SUPFAM" id="SSF52402">
    <property type="entry name" value="Adenine nucleotide alpha hydrolases-like"/>
    <property type="match status" value="2"/>
</dbReference>
<evidence type="ECO:0000313" key="1">
    <source>
        <dbReference type="EMBL" id="QIP36084.1"/>
    </source>
</evidence>
<dbReference type="EMBL" id="CP050139">
    <property type="protein sequence ID" value="QIP36084.1"/>
    <property type="molecule type" value="Genomic_DNA"/>
</dbReference>
<proteinExistence type="predicted"/>
<dbReference type="Gene3D" id="3.40.50.12370">
    <property type="match status" value="1"/>
</dbReference>
<organism evidence="1 2">
    <name type="scientific">Komagataeibacter rhaeticus</name>
    <dbReference type="NCBI Taxonomy" id="215221"/>
    <lineage>
        <taxon>Bacteria</taxon>
        <taxon>Pseudomonadati</taxon>
        <taxon>Pseudomonadota</taxon>
        <taxon>Alphaproteobacteria</taxon>
        <taxon>Acetobacterales</taxon>
        <taxon>Acetobacteraceae</taxon>
        <taxon>Komagataeibacter</taxon>
    </lineage>
</organism>
<protein>
    <submittedName>
        <fullName evidence="1">Universal stress protein</fullName>
    </submittedName>
</protein>